<dbReference type="RefSeq" id="WP_095499500.1">
    <property type="nucleotide sequence ID" value="NZ_BSPO01000003.1"/>
</dbReference>
<name>A0AA37U1V3_9GAMM</name>
<feature type="domain" description="AB hydrolase-1" evidence="1">
    <location>
        <begin position="21"/>
        <end position="262"/>
    </location>
</feature>
<dbReference type="InterPro" id="IPR000073">
    <property type="entry name" value="AB_hydrolase_1"/>
</dbReference>
<dbReference type="PANTHER" id="PTHR43798">
    <property type="entry name" value="MONOACYLGLYCEROL LIPASE"/>
    <property type="match status" value="1"/>
</dbReference>
<organism evidence="2 3">
    <name type="scientific">Paraferrimonas haliotis</name>
    <dbReference type="NCBI Taxonomy" id="2013866"/>
    <lineage>
        <taxon>Bacteria</taxon>
        <taxon>Pseudomonadati</taxon>
        <taxon>Pseudomonadota</taxon>
        <taxon>Gammaproteobacteria</taxon>
        <taxon>Alteromonadales</taxon>
        <taxon>Ferrimonadaceae</taxon>
        <taxon>Paraferrimonas</taxon>
    </lineage>
</organism>
<gene>
    <name evidence="2" type="ORF">GCM10007894_27230</name>
</gene>
<dbReference type="InterPro" id="IPR029058">
    <property type="entry name" value="AB_hydrolase_fold"/>
</dbReference>
<dbReference type="GO" id="GO:0016787">
    <property type="term" value="F:hydrolase activity"/>
    <property type="evidence" value="ECO:0007669"/>
    <property type="project" value="UniProtKB-KW"/>
</dbReference>
<dbReference type="SUPFAM" id="SSF53474">
    <property type="entry name" value="alpha/beta-Hydrolases"/>
    <property type="match status" value="1"/>
</dbReference>
<dbReference type="Proteomes" id="UP001157439">
    <property type="component" value="Unassembled WGS sequence"/>
</dbReference>
<keyword evidence="2" id="KW-0378">Hydrolase</keyword>
<dbReference type="PRINTS" id="PR00111">
    <property type="entry name" value="ABHYDROLASE"/>
</dbReference>
<evidence type="ECO:0000313" key="2">
    <source>
        <dbReference type="EMBL" id="GLS84746.1"/>
    </source>
</evidence>
<dbReference type="GO" id="GO:0016020">
    <property type="term" value="C:membrane"/>
    <property type="evidence" value="ECO:0007669"/>
    <property type="project" value="TreeGrafter"/>
</dbReference>
<keyword evidence="3" id="KW-1185">Reference proteome</keyword>
<dbReference type="PANTHER" id="PTHR43798:SF33">
    <property type="entry name" value="HYDROLASE, PUTATIVE (AFU_ORTHOLOGUE AFUA_2G14860)-RELATED"/>
    <property type="match status" value="1"/>
</dbReference>
<reference evidence="2 3" key="1">
    <citation type="journal article" date="2014" name="Int. J. Syst. Evol. Microbiol.">
        <title>Complete genome sequence of Corynebacterium casei LMG S-19264T (=DSM 44701T), isolated from a smear-ripened cheese.</title>
        <authorList>
            <consortium name="US DOE Joint Genome Institute (JGI-PGF)"/>
            <person name="Walter F."/>
            <person name="Albersmeier A."/>
            <person name="Kalinowski J."/>
            <person name="Ruckert C."/>
        </authorList>
    </citation>
    <scope>NUCLEOTIDE SEQUENCE [LARGE SCALE GENOMIC DNA]</scope>
    <source>
        <strain evidence="2 3">NBRC 112785</strain>
    </source>
</reference>
<accession>A0AA37U1V3</accession>
<sequence>MKFNQTPVPLVAQTWGNSEKPLLLCLHGWLDNSQSFAELAQYLSNDFYIVSLDWSGHGMSDHRPGNYPYHWADYLLDLAAVIEELPKPPLAIIGHSLGGIVASAFVAISPESINRLVLIESFGPVTAKPGQTREQLHTSVNQHLSRLKKEKVAKPFELSRMIEARAKLSGLTPAQVQPMLERNARKVAGGWLWRSDARLNSASPIKMSEAQAKELLKPLTTPTLLIQGNCSAHKVNRYLEQRRDWWRALTVKSVDGGHHCHMHSAQDTANKIRIWLANTGLR</sequence>
<dbReference type="InterPro" id="IPR050266">
    <property type="entry name" value="AB_hydrolase_sf"/>
</dbReference>
<dbReference type="EMBL" id="BSPO01000003">
    <property type="protein sequence ID" value="GLS84746.1"/>
    <property type="molecule type" value="Genomic_DNA"/>
</dbReference>
<dbReference type="Gene3D" id="3.40.50.1820">
    <property type="entry name" value="alpha/beta hydrolase"/>
    <property type="match status" value="1"/>
</dbReference>
<evidence type="ECO:0000313" key="3">
    <source>
        <dbReference type="Proteomes" id="UP001157439"/>
    </source>
</evidence>
<comment type="caution">
    <text evidence="2">The sequence shown here is derived from an EMBL/GenBank/DDBJ whole genome shotgun (WGS) entry which is preliminary data.</text>
</comment>
<dbReference type="Pfam" id="PF00561">
    <property type="entry name" value="Abhydrolase_1"/>
    <property type="match status" value="1"/>
</dbReference>
<evidence type="ECO:0000259" key="1">
    <source>
        <dbReference type="Pfam" id="PF00561"/>
    </source>
</evidence>
<dbReference type="AlphaFoldDB" id="A0AA37U1V3"/>
<protein>
    <submittedName>
        <fullName evidence="2">Alpha/beta hydrolase</fullName>
    </submittedName>
</protein>
<proteinExistence type="predicted"/>